<gene>
    <name evidence="2" type="ORF">SAMN06265377_0759</name>
</gene>
<organism evidence="2 3">
    <name type="scientific">Flagellimonas pacifica</name>
    <dbReference type="NCBI Taxonomy" id="1247520"/>
    <lineage>
        <taxon>Bacteria</taxon>
        <taxon>Pseudomonadati</taxon>
        <taxon>Bacteroidota</taxon>
        <taxon>Flavobacteriia</taxon>
        <taxon>Flavobacteriales</taxon>
        <taxon>Flavobacteriaceae</taxon>
        <taxon>Flagellimonas</taxon>
    </lineage>
</organism>
<dbReference type="PROSITE" id="PS51186">
    <property type="entry name" value="GNAT"/>
    <property type="match status" value="1"/>
</dbReference>
<keyword evidence="2" id="KW-0689">Ribosomal protein</keyword>
<proteinExistence type="predicted"/>
<dbReference type="InterPro" id="IPR000182">
    <property type="entry name" value="GNAT_dom"/>
</dbReference>
<keyword evidence="2" id="KW-0687">Ribonucleoprotein</keyword>
<dbReference type="PANTHER" id="PTHR43072">
    <property type="entry name" value="N-ACETYLTRANSFERASE"/>
    <property type="match status" value="1"/>
</dbReference>
<dbReference type="EMBL" id="OBEH01000001">
    <property type="protein sequence ID" value="SNY95093.1"/>
    <property type="molecule type" value="Genomic_DNA"/>
</dbReference>
<accession>A0A285MEE6</accession>
<dbReference type="Proteomes" id="UP000219048">
    <property type="component" value="Unassembled WGS sequence"/>
</dbReference>
<evidence type="ECO:0000259" key="1">
    <source>
        <dbReference type="PROSITE" id="PS51186"/>
    </source>
</evidence>
<evidence type="ECO:0000313" key="3">
    <source>
        <dbReference type="Proteomes" id="UP000219048"/>
    </source>
</evidence>
<keyword evidence="3" id="KW-1185">Reference proteome</keyword>
<protein>
    <submittedName>
        <fullName evidence="2">Ribosomal protein S18 acetylase RimI</fullName>
    </submittedName>
</protein>
<sequence length="174" mass="20773">MGIMSLYIKCCTERDLDVLVQISKETFIAAFEDQNDPEDFKKYIDFAFSKEKLKSEIENKDTQFYFVFDQEEIIGYIKLNKERAQTDINDKESMELERIYVISEYQGRGIGKWLLQQIEQLARKDGLNYVWLGVWEKNRAAIKFYLEHGFTKFGSHPYYIGKDKQTDWLMRLDL</sequence>
<dbReference type="GO" id="GO:0005840">
    <property type="term" value="C:ribosome"/>
    <property type="evidence" value="ECO:0007669"/>
    <property type="project" value="UniProtKB-KW"/>
</dbReference>
<dbReference type="SUPFAM" id="SSF55729">
    <property type="entry name" value="Acyl-CoA N-acyltransferases (Nat)"/>
    <property type="match status" value="1"/>
</dbReference>
<dbReference type="GO" id="GO:0016747">
    <property type="term" value="F:acyltransferase activity, transferring groups other than amino-acyl groups"/>
    <property type="evidence" value="ECO:0007669"/>
    <property type="project" value="InterPro"/>
</dbReference>
<dbReference type="AlphaFoldDB" id="A0A285MEE6"/>
<dbReference type="Pfam" id="PF00583">
    <property type="entry name" value="Acetyltransf_1"/>
    <property type="match status" value="1"/>
</dbReference>
<feature type="domain" description="N-acetyltransferase" evidence="1">
    <location>
        <begin position="6"/>
        <end position="174"/>
    </location>
</feature>
<evidence type="ECO:0000313" key="2">
    <source>
        <dbReference type="EMBL" id="SNY95093.1"/>
    </source>
</evidence>
<dbReference type="CDD" id="cd04301">
    <property type="entry name" value="NAT_SF"/>
    <property type="match status" value="1"/>
</dbReference>
<name>A0A285MEE6_9FLAO</name>
<dbReference type="InterPro" id="IPR016181">
    <property type="entry name" value="Acyl_CoA_acyltransferase"/>
</dbReference>
<reference evidence="3" key="1">
    <citation type="submission" date="2017-09" db="EMBL/GenBank/DDBJ databases">
        <authorList>
            <person name="Varghese N."/>
            <person name="Submissions S."/>
        </authorList>
    </citation>
    <scope>NUCLEOTIDE SEQUENCE [LARGE SCALE GENOMIC DNA]</scope>
    <source>
        <strain evidence="3">DSM 25885</strain>
    </source>
</reference>
<dbReference type="Gene3D" id="3.40.630.30">
    <property type="match status" value="1"/>
</dbReference>